<keyword evidence="6" id="KW-1185">Reference proteome</keyword>
<dbReference type="EMBL" id="JBFCZG010000002">
    <property type="protein sequence ID" value="KAL3425265.1"/>
    <property type="molecule type" value="Genomic_DNA"/>
</dbReference>
<evidence type="ECO:0000313" key="5">
    <source>
        <dbReference type="EMBL" id="KAL3425265.1"/>
    </source>
</evidence>
<keyword evidence="3" id="KW-0067">ATP-binding</keyword>
<evidence type="ECO:0000313" key="6">
    <source>
        <dbReference type="Proteomes" id="UP001629113"/>
    </source>
</evidence>
<keyword evidence="5" id="KW-0808">Transferase</keyword>
<dbReference type="PROSITE" id="PS00108">
    <property type="entry name" value="PROTEIN_KINASE_ST"/>
    <property type="match status" value="1"/>
</dbReference>
<evidence type="ECO:0000256" key="1">
    <source>
        <dbReference type="ARBA" id="ARBA00022527"/>
    </source>
</evidence>
<dbReference type="PANTHER" id="PTHR24055">
    <property type="entry name" value="MITOGEN-ACTIVATED PROTEIN KINASE"/>
    <property type="match status" value="1"/>
</dbReference>
<dbReference type="InterPro" id="IPR050117">
    <property type="entry name" value="MAPK"/>
</dbReference>
<proteinExistence type="predicted"/>
<gene>
    <name evidence="5" type="ORF">PVAG01_02056</name>
</gene>
<protein>
    <submittedName>
        <fullName evidence="5">Serine/threonine protein kinase</fullName>
    </submittedName>
</protein>
<sequence length="348" mass="39385">MNTLPLRQLEKAQVLTALSTRKYRLTELASSANQHVWSAHSERSESPHGTSSSSCTILTEISDGTQVIIKSPLRKQHAQQSRAIRRLDTEMMILNHPLKDTEGIQQLIDQIIITPSCGTQVRAGVFEYLDHDFHTFQKCRLSQLEIKSIARQVFKALSTTHGQNIVHTDLKLENLVFTRLMNSISVNITNFGMASLDFNDRHRLITNPCWRSPESWLGMPWGPPADIWSVGAIIGSLMMEPGAMLFQPVGSPAGSQREDRDQEFIRSLCTIVPFPKTFLQRSPTEWQERISRLSPRLTPTGAPISLSSIGETFQIPRPDWEFVRDILEVDPDERPTASEILKHPWLNS</sequence>
<evidence type="ECO:0000256" key="2">
    <source>
        <dbReference type="ARBA" id="ARBA00022741"/>
    </source>
</evidence>
<dbReference type="PROSITE" id="PS50011">
    <property type="entry name" value="PROTEIN_KINASE_DOM"/>
    <property type="match status" value="1"/>
</dbReference>
<dbReference type="SUPFAM" id="SSF56112">
    <property type="entry name" value="Protein kinase-like (PK-like)"/>
    <property type="match status" value="1"/>
</dbReference>
<dbReference type="Gene3D" id="3.30.200.20">
    <property type="entry name" value="Phosphorylase Kinase, domain 1"/>
    <property type="match status" value="1"/>
</dbReference>
<feature type="domain" description="Protein kinase" evidence="4">
    <location>
        <begin position="22"/>
        <end position="346"/>
    </location>
</feature>
<dbReference type="GO" id="GO:0004674">
    <property type="term" value="F:protein serine/threonine kinase activity"/>
    <property type="evidence" value="ECO:0007669"/>
    <property type="project" value="UniProtKB-KW"/>
</dbReference>
<organism evidence="5 6">
    <name type="scientific">Phlyctema vagabunda</name>
    <dbReference type="NCBI Taxonomy" id="108571"/>
    <lineage>
        <taxon>Eukaryota</taxon>
        <taxon>Fungi</taxon>
        <taxon>Dikarya</taxon>
        <taxon>Ascomycota</taxon>
        <taxon>Pezizomycotina</taxon>
        <taxon>Leotiomycetes</taxon>
        <taxon>Helotiales</taxon>
        <taxon>Dermateaceae</taxon>
        <taxon>Phlyctema</taxon>
    </lineage>
</organism>
<comment type="caution">
    <text evidence="5">The sequence shown here is derived from an EMBL/GenBank/DDBJ whole genome shotgun (WGS) entry which is preliminary data.</text>
</comment>
<name>A0ABR4PPM1_9HELO</name>
<dbReference type="InterPro" id="IPR000719">
    <property type="entry name" value="Prot_kinase_dom"/>
</dbReference>
<accession>A0ABR4PPM1</accession>
<keyword evidence="1 5" id="KW-0723">Serine/threonine-protein kinase</keyword>
<evidence type="ECO:0000259" key="4">
    <source>
        <dbReference type="PROSITE" id="PS50011"/>
    </source>
</evidence>
<keyword evidence="5" id="KW-0418">Kinase</keyword>
<dbReference type="Pfam" id="PF00069">
    <property type="entry name" value="Pkinase"/>
    <property type="match status" value="1"/>
</dbReference>
<reference evidence="5 6" key="1">
    <citation type="submission" date="2024-06" db="EMBL/GenBank/DDBJ databases">
        <title>Complete genome of Phlyctema vagabunda strain 19-DSS-EL-015.</title>
        <authorList>
            <person name="Fiorenzani C."/>
        </authorList>
    </citation>
    <scope>NUCLEOTIDE SEQUENCE [LARGE SCALE GENOMIC DNA]</scope>
    <source>
        <strain evidence="5 6">19-DSS-EL-015</strain>
    </source>
</reference>
<dbReference type="InterPro" id="IPR008271">
    <property type="entry name" value="Ser/Thr_kinase_AS"/>
</dbReference>
<keyword evidence="2" id="KW-0547">Nucleotide-binding</keyword>
<dbReference type="Gene3D" id="1.10.510.10">
    <property type="entry name" value="Transferase(Phosphotransferase) domain 1"/>
    <property type="match status" value="1"/>
</dbReference>
<dbReference type="Proteomes" id="UP001629113">
    <property type="component" value="Unassembled WGS sequence"/>
</dbReference>
<dbReference type="InterPro" id="IPR011009">
    <property type="entry name" value="Kinase-like_dom_sf"/>
</dbReference>
<evidence type="ECO:0000256" key="3">
    <source>
        <dbReference type="ARBA" id="ARBA00022840"/>
    </source>
</evidence>
<dbReference type="SMART" id="SM00220">
    <property type="entry name" value="S_TKc"/>
    <property type="match status" value="1"/>
</dbReference>